<dbReference type="STRING" id="2018661.A0A2A2JCZ7"/>
<dbReference type="GO" id="GO:0016887">
    <property type="term" value="F:ATP hydrolysis activity"/>
    <property type="evidence" value="ECO:0007669"/>
    <property type="project" value="InterPro"/>
</dbReference>
<feature type="domain" description="ABC transporter" evidence="10">
    <location>
        <begin position="185"/>
        <end position="430"/>
    </location>
</feature>
<dbReference type="OrthoDB" id="6500128at2759"/>
<name>A0A2A2JCZ7_9BILA</name>
<dbReference type="InterPro" id="IPR011527">
    <property type="entry name" value="ABC1_TM_dom"/>
</dbReference>
<organism evidence="12 13">
    <name type="scientific">Diploscapter pachys</name>
    <dbReference type="NCBI Taxonomy" id="2018661"/>
    <lineage>
        <taxon>Eukaryota</taxon>
        <taxon>Metazoa</taxon>
        <taxon>Ecdysozoa</taxon>
        <taxon>Nematoda</taxon>
        <taxon>Chromadorea</taxon>
        <taxon>Rhabditida</taxon>
        <taxon>Rhabditina</taxon>
        <taxon>Rhabditomorpha</taxon>
        <taxon>Rhabditoidea</taxon>
        <taxon>Rhabditidae</taxon>
        <taxon>Diploscapter</taxon>
    </lineage>
</organism>
<dbReference type="CDD" id="cd18578">
    <property type="entry name" value="ABC_6TM_Pgp_ABCB1_D2_like"/>
    <property type="match status" value="1"/>
</dbReference>
<feature type="compositionally biased region" description="Polar residues" evidence="8">
    <location>
        <begin position="453"/>
        <end position="473"/>
    </location>
</feature>
<dbReference type="GO" id="GO:0016020">
    <property type="term" value="C:membrane"/>
    <property type="evidence" value="ECO:0007669"/>
    <property type="project" value="UniProtKB-SubCell"/>
</dbReference>
<feature type="domain" description="ABC transmembrane type-1" evidence="11">
    <location>
        <begin position="28"/>
        <end position="188"/>
    </location>
</feature>
<dbReference type="SUPFAM" id="SSF52540">
    <property type="entry name" value="P-loop containing nucleoside triphosphate hydrolases"/>
    <property type="match status" value="1"/>
</dbReference>
<evidence type="ECO:0000313" key="13">
    <source>
        <dbReference type="Proteomes" id="UP000218231"/>
    </source>
</evidence>
<dbReference type="CDD" id="cd18577">
    <property type="entry name" value="ABC_6TM_Pgp_ABCB1_D1_like"/>
    <property type="match status" value="1"/>
</dbReference>
<keyword evidence="4" id="KW-0547">Nucleotide-binding</keyword>
<evidence type="ECO:0008006" key="14">
    <source>
        <dbReference type="Google" id="ProtNLM"/>
    </source>
</evidence>
<feature type="transmembrane region" description="Helical" evidence="9">
    <location>
        <begin position="556"/>
        <end position="578"/>
    </location>
</feature>
<feature type="transmembrane region" description="Helical" evidence="9">
    <location>
        <begin position="101"/>
        <end position="119"/>
    </location>
</feature>
<gene>
    <name evidence="12" type="ORF">WR25_08204</name>
</gene>
<sequence length="764" mass="86819">MNNNTLTPQEKEEEMDHFINGMIFNCTVFLIIGIWELLTNWIFRTCIYYVSECLLNRLRTAFISHLLTLDAEEFDRASAGQFNVLLNYHIERIREGFNDRLGFVFISIFESSLALIIAFTTDWKLSLIAALTTPILAIYATFVVKLEAKSQEKKSEVYEKAGEICSQAISNIRTVIAFNGQHRELSEYFIQFVSYYFGTIYVYDGRLNGGQVVRVLFSIFFASTVLKDGANNLTEIGGAVISAKRLVHWLQKMKIDDHELSEFDLKYLRQNVAVVSQEPILFSGTIEENISFAKPQATTSEVVDALKKANAYDFVVSFPKGIRTMVGERGTQLSGGQKQRIAIARALIRNPQIMLFDEATSALDSENESIVQKAIENACAGKTTITIAHRLSTIRNADRILVINKGQIIEVGTHQKLIDEQGEYYEMVMAQSLAEVDERPELRRSTSRHISTESHSVVSRRTISQQISHTSIASLEEPEEDEMDRLKRELAEEDASKGSLWQLISYTKFDMWLVVIGCIIATIHGLCKPALAYSYTKILEAYSRDSEEILEHGQRWALILLGIGLFDTFGTLFFRLALEVASENMMVCVQTDCFKQLLRMPVAYFDDPKHSSERLSTRLATDTTNARWAMDFPLGYFCSTITGFALACVVALIFGWQMAIITLTSFSLMAYFQRKVGMYLESVHHKETNALEAASRIAMESIDNIKTVRSLTMEKSVIDRFIGMTKVSHNENKKKAKIQVRHFIRRLINDEFGVFPIIQPQFRL</sequence>
<evidence type="ECO:0000256" key="9">
    <source>
        <dbReference type="SAM" id="Phobius"/>
    </source>
</evidence>
<dbReference type="InterPro" id="IPR039421">
    <property type="entry name" value="Type_1_exporter"/>
</dbReference>
<reference evidence="12 13" key="1">
    <citation type="journal article" date="2017" name="Curr. Biol.">
        <title>Genome architecture and evolution of a unichromosomal asexual nematode.</title>
        <authorList>
            <person name="Fradin H."/>
            <person name="Zegar C."/>
            <person name="Gutwein M."/>
            <person name="Lucas J."/>
            <person name="Kovtun M."/>
            <person name="Corcoran D."/>
            <person name="Baugh L.R."/>
            <person name="Kiontke K."/>
            <person name="Gunsalus K."/>
            <person name="Fitch D.H."/>
            <person name="Piano F."/>
        </authorList>
    </citation>
    <scope>NUCLEOTIDE SEQUENCE [LARGE SCALE GENOMIC DNA]</scope>
    <source>
        <strain evidence="12">PF1309</strain>
    </source>
</reference>
<dbReference type="AlphaFoldDB" id="A0A2A2JCZ7"/>
<dbReference type="GO" id="GO:0005524">
    <property type="term" value="F:ATP binding"/>
    <property type="evidence" value="ECO:0007669"/>
    <property type="project" value="UniProtKB-KW"/>
</dbReference>
<dbReference type="Pfam" id="PF00005">
    <property type="entry name" value="ABC_tran"/>
    <property type="match status" value="1"/>
</dbReference>
<evidence type="ECO:0000256" key="4">
    <source>
        <dbReference type="ARBA" id="ARBA00022741"/>
    </source>
</evidence>
<evidence type="ECO:0000256" key="1">
    <source>
        <dbReference type="ARBA" id="ARBA00004141"/>
    </source>
</evidence>
<evidence type="ECO:0000256" key="6">
    <source>
        <dbReference type="ARBA" id="ARBA00022989"/>
    </source>
</evidence>
<dbReference type="InterPro" id="IPR036640">
    <property type="entry name" value="ABC1_TM_sf"/>
</dbReference>
<feature type="region of interest" description="Disordered" evidence="8">
    <location>
        <begin position="441"/>
        <end position="483"/>
    </location>
</feature>
<dbReference type="Gene3D" id="3.40.50.300">
    <property type="entry name" value="P-loop containing nucleotide triphosphate hydrolases"/>
    <property type="match status" value="1"/>
</dbReference>
<dbReference type="Pfam" id="PF00664">
    <property type="entry name" value="ABC_membrane"/>
    <property type="match status" value="2"/>
</dbReference>
<dbReference type="PROSITE" id="PS50893">
    <property type="entry name" value="ABC_TRANSPORTER_2"/>
    <property type="match status" value="1"/>
</dbReference>
<accession>A0A2A2JCZ7</accession>
<evidence type="ECO:0000256" key="2">
    <source>
        <dbReference type="ARBA" id="ARBA00022448"/>
    </source>
</evidence>
<dbReference type="GO" id="GO:0140359">
    <property type="term" value="F:ABC-type transporter activity"/>
    <property type="evidence" value="ECO:0007669"/>
    <property type="project" value="InterPro"/>
</dbReference>
<dbReference type="Proteomes" id="UP000218231">
    <property type="component" value="Unassembled WGS sequence"/>
</dbReference>
<dbReference type="SUPFAM" id="SSF90123">
    <property type="entry name" value="ABC transporter transmembrane region"/>
    <property type="match status" value="2"/>
</dbReference>
<keyword evidence="7 9" id="KW-0472">Membrane</keyword>
<comment type="caution">
    <text evidence="12">The sequence shown here is derived from an EMBL/GenBank/DDBJ whole genome shotgun (WGS) entry which is preliminary data.</text>
</comment>
<evidence type="ECO:0000259" key="11">
    <source>
        <dbReference type="PROSITE" id="PS50929"/>
    </source>
</evidence>
<evidence type="ECO:0000256" key="7">
    <source>
        <dbReference type="ARBA" id="ARBA00023136"/>
    </source>
</evidence>
<keyword evidence="5" id="KW-0067">ATP-binding</keyword>
<evidence type="ECO:0000259" key="10">
    <source>
        <dbReference type="PROSITE" id="PS50893"/>
    </source>
</evidence>
<evidence type="ECO:0000256" key="5">
    <source>
        <dbReference type="ARBA" id="ARBA00022840"/>
    </source>
</evidence>
<keyword evidence="13" id="KW-1185">Reference proteome</keyword>
<feature type="transmembrane region" description="Helical" evidence="9">
    <location>
        <begin position="512"/>
        <end position="536"/>
    </location>
</feature>
<dbReference type="InterPro" id="IPR003439">
    <property type="entry name" value="ABC_transporter-like_ATP-bd"/>
</dbReference>
<evidence type="ECO:0000256" key="3">
    <source>
        <dbReference type="ARBA" id="ARBA00022692"/>
    </source>
</evidence>
<dbReference type="PROSITE" id="PS50929">
    <property type="entry name" value="ABC_TM1F"/>
    <property type="match status" value="2"/>
</dbReference>
<dbReference type="EMBL" id="LIAE01010512">
    <property type="protein sequence ID" value="PAV59616.1"/>
    <property type="molecule type" value="Genomic_DNA"/>
</dbReference>
<feature type="domain" description="ABC transmembrane type-1" evidence="11">
    <location>
        <begin position="515"/>
        <end position="738"/>
    </location>
</feature>
<feature type="transmembrane region" description="Helical" evidence="9">
    <location>
        <begin position="125"/>
        <end position="144"/>
    </location>
</feature>
<proteinExistence type="predicted"/>
<dbReference type="PANTHER" id="PTHR43394:SF1">
    <property type="entry name" value="ATP-BINDING CASSETTE SUB-FAMILY B MEMBER 10, MITOCHONDRIAL"/>
    <property type="match status" value="1"/>
</dbReference>
<keyword evidence="6 9" id="KW-1133">Transmembrane helix</keyword>
<dbReference type="PANTHER" id="PTHR43394">
    <property type="entry name" value="ATP-DEPENDENT PERMEASE MDL1, MITOCHONDRIAL"/>
    <property type="match status" value="1"/>
</dbReference>
<feature type="transmembrane region" description="Helical" evidence="9">
    <location>
        <begin position="634"/>
        <end position="656"/>
    </location>
</feature>
<keyword evidence="2" id="KW-0813">Transport</keyword>
<dbReference type="PROSITE" id="PS00211">
    <property type="entry name" value="ABC_TRANSPORTER_1"/>
    <property type="match status" value="1"/>
</dbReference>
<dbReference type="FunFam" id="3.40.50.300:FF:000604">
    <property type="entry name" value="ABC transporter B family member 28"/>
    <property type="match status" value="1"/>
</dbReference>
<keyword evidence="3 9" id="KW-0812">Transmembrane</keyword>
<evidence type="ECO:0000313" key="12">
    <source>
        <dbReference type="EMBL" id="PAV59616.1"/>
    </source>
</evidence>
<dbReference type="Gene3D" id="1.20.1560.10">
    <property type="entry name" value="ABC transporter type 1, transmembrane domain"/>
    <property type="match status" value="2"/>
</dbReference>
<dbReference type="InterPro" id="IPR017871">
    <property type="entry name" value="ABC_transporter-like_CS"/>
</dbReference>
<dbReference type="InterPro" id="IPR027417">
    <property type="entry name" value="P-loop_NTPase"/>
</dbReference>
<dbReference type="GO" id="GO:0005737">
    <property type="term" value="C:cytoplasm"/>
    <property type="evidence" value="ECO:0007669"/>
    <property type="project" value="UniProtKB-ARBA"/>
</dbReference>
<evidence type="ECO:0000256" key="8">
    <source>
        <dbReference type="SAM" id="MobiDB-lite"/>
    </source>
</evidence>
<protein>
    <recommendedName>
        <fullName evidence="14">ABC transmembrane type-1 domain-containing protein</fullName>
    </recommendedName>
</protein>
<feature type="transmembrane region" description="Helical" evidence="9">
    <location>
        <begin position="18"/>
        <end position="38"/>
    </location>
</feature>
<comment type="subcellular location">
    <subcellularLocation>
        <location evidence="1">Membrane</location>
        <topology evidence="1">Multi-pass membrane protein</topology>
    </subcellularLocation>
</comment>